<organism evidence="3 4">
    <name type="scientific">Cyclobacterium xiamenense</name>
    <dbReference type="NCBI Taxonomy" id="1297121"/>
    <lineage>
        <taxon>Bacteria</taxon>
        <taxon>Pseudomonadati</taxon>
        <taxon>Bacteroidota</taxon>
        <taxon>Cytophagia</taxon>
        <taxon>Cytophagales</taxon>
        <taxon>Cyclobacteriaceae</taxon>
        <taxon>Cyclobacterium</taxon>
    </lineage>
</organism>
<evidence type="ECO:0000256" key="1">
    <source>
        <dbReference type="SAM" id="SignalP"/>
    </source>
</evidence>
<name>A0A1H7C1B6_9BACT</name>
<dbReference type="SUPFAM" id="SSF53474">
    <property type="entry name" value="alpha/beta-Hydrolases"/>
    <property type="match status" value="1"/>
</dbReference>
<dbReference type="AlphaFoldDB" id="A0A1H7C1B6"/>
<dbReference type="Proteomes" id="UP000199403">
    <property type="component" value="Unassembled WGS sequence"/>
</dbReference>
<sequence>MKKLSLLLVIALATTLQTFSQTKSESKMNYTIESKTIVFIHGLFVTNESWIEWEAFFQERGYTTHAPENPGHEGTPSELKNNTPDSLGYVTFTDWVNKMEAFIATLPEKPILIGHSMGALVAQKLVEKELAEAAVVISSAPPKGVITLKPSFAKSNLGVLNPFKGNSVFYPTKKWFHYSFTNTLSREESDKIFDEFVVPESRNIPRETLKKAGKIDFKKSHAPMLFVSGKEDHIVPVSLNKTNFKRYKDENSVREHKIFEGRDHFIVGEEGWEEVANYVYNWLK</sequence>
<dbReference type="PANTHER" id="PTHR43798:SF33">
    <property type="entry name" value="HYDROLASE, PUTATIVE (AFU_ORTHOLOGUE AFUA_2G14860)-RELATED"/>
    <property type="match status" value="1"/>
</dbReference>
<proteinExistence type="predicted"/>
<feature type="chain" id="PRO_5011679937" evidence="1">
    <location>
        <begin position="21"/>
        <end position="284"/>
    </location>
</feature>
<keyword evidence="1" id="KW-0732">Signal</keyword>
<accession>A0A1H7C1B6</accession>
<dbReference type="STRING" id="1416801.SAMN05192553_1236"/>
<evidence type="ECO:0000313" key="4">
    <source>
        <dbReference type="Proteomes" id="UP000199403"/>
    </source>
</evidence>
<protein>
    <submittedName>
        <fullName evidence="3">Esterase/lipase</fullName>
    </submittedName>
</protein>
<evidence type="ECO:0000259" key="2">
    <source>
        <dbReference type="Pfam" id="PF12697"/>
    </source>
</evidence>
<keyword evidence="4" id="KW-1185">Reference proteome</keyword>
<dbReference type="Pfam" id="PF12697">
    <property type="entry name" value="Abhydrolase_6"/>
    <property type="match status" value="1"/>
</dbReference>
<feature type="signal peptide" evidence="1">
    <location>
        <begin position="1"/>
        <end position="20"/>
    </location>
</feature>
<dbReference type="GO" id="GO:0016020">
    <property type="term" value="C:membrane"/>
    <property type="evidence" value="ECO:0007669"/>
    <property type="project" value="TreeGrafter"/>
</dbReference>
<reference evidence="4" key="1">
    <citation type="submission" date="2016-10" db="EMBL/GenBank/DDBJ databases">
        <authorList>
            <person name="Varghese N."/>
            <person name="Submissions S."/>
        </authorList>
    </citation>
    <scope>NUCLEOTIDE SEQUENCE [LARGE SCALE GENOMIC DNA]</scope>
    <source>
        <strain evidence="4">IBRC-M 10761</strain>
    </source>
</reference>
<dbReference type="InterPro" id="IPR000073">
    <property type="entry name" value="AB_hydrolase_1"/>
</dbReference>
<dbReference type="RefSeq" id="WP_218145631.1">
    <property type="nucleotide sequence ID" value="NZ_FNZH01000023.1"/>
</dbReference>
<dbReference type="Gene3D" id="3.40.50.1820">
    <property type="entry name" value="alpha/beta hydrolase"/>
    <property type="match status" value="1"/>
</dbReference>
<evidence type="ECO:0000313" key="3">
    <source>
        <dbReference type="EMBL" id="SEJ83074.1"/>
    </source>
</evidence>
<feature type="domain" description="AB hydrolase-1" evidence="2">
    <location>
        <begin position="37"/>
        <end position="276"/>
    </location>
</feature>
<dbReference type="InterPro" id="IPR050266">
    <property type="entry name" value="AB_hydrolase_sf"/>
</dbReference>
<gene>
    <name evidence="3" type="ORF">SAMN05192553_1236</name>
</gene>
<dbReference type="PANTHER" id="PTHR43798">
    <property type="entry name" value="MONOACYLGLYCEROL LIPASE"/>
    <property type="match status" value="1"/>
</dbReference>
<dbReference type="InterPro" id="IPR029058">
    <property type="entry name" value="AB_hydrolase_fold"/>
</dbReference>
<dbReference type="EMBL" id="FNZH01000023">
    <property type="protein sequence ID" value="SEJ83074.1"/>
    <property type="molecule type" value="Genomic_DNA"/>
</dbReference>